<evidence type="ECO:0000256" key="5">
    <source>
        <dbReference type="ARBA" id="ARBA00022466"/>
    </source>
</evidence>
<gene>
    <name evidence="11" type="ORF">MNBD_GAMMA13-1621</name>
</gene>
<sequence length="231" mass="25879">MERMATQGLFYMSVDLDYLAGLFIHGFPVLNADDQVLALILYRILVQGKPVTLKQLAQASGTTIGHVNKTLNAWSGVFFDNESSIVALWGLTINRTQHRLQIANNSVYTWCAWDSLFLPELLGATVKITSRCAETDTEIKLTLSPSGVESMQPKDVVISFLTPDIEQIKQNVAAHFCHFVHFFRSCEAGEQWVAKHPDTFIISIETALAVGRKMNAARYSDTVYEQVKLHE</sequence>
<evidence type="ECO:0000256" key="7">
    <source>
        <dbReference type="ARBA" id="ARBA00023239"/>
    </source>
</evidence>
<dbReference type="EC" id="4.99.1.2" evidence="3"/>
<evidence type="ECO:0000256" key="8">
    <source>
        <dbReference type="ARBA" id="ARBA00025326"/>
    </source>
</evidence>
<dbReference type="EMBL" id="UOFK01000084">
    <property type="protein sequence ID" value="VAW76054.1"/>
    <property type="molecule type" value="Genomic_DNA"/>
</dbReference>
<evidence type="ECO:0000256" key="2">
    <source>
        <dbReference type="ARBA" id="ARBA00009443"/>
    </source>
</evidence>
<evidence type="ECO:0000313" key="11">
    <source>
        <dbReference type="EMBL" id="VAW76054.1"/>
    </source>
</evidence>
<dbReference type="SUPFAM" id="SSF46785">
    <property type="entry name" value="Winged helix' DNA-binding domain"/>
    <property type="match status" value="1"/>
</dbReference>
<evidence type="ECO:0000256" key="6">
    <source>
        <dbReference type="ARBA" id="ARBA00022914"/>
    </source>
</evidence>
<evidence type="ECO:0000256" key="1">
    <source>
        <dbReference type="ARBA" id="ARBA00000165"/>
    </source>
</evidence>
<comment type="function">
    <text evidence="8">Cleaves the carbon-mercury bond of organomercurials such as phenylmercuric acetate. One product is Hg(2+), which is subsequently detoxified by the mercuric reductase.</text>
</comment>
<dbReference type="InterPro" id="IPR036390">
    <property type="entry name" value="WH_DNA-bd_sf"/>
</dbReference>
<comment type="catalytic activity">
    <reaction evidence="1">
        <text>an alkylmercury + H(+) = an alkane + Hg(2+)</text>
        <dbReference type="Rhea" id="RHEA:18777"/>
        <dbReference type="ChEBI" id="CHEBI:15378"/>
        <dbReference type="ChEBI" id="CHEBI:16793"/>
        <dbReference type="ChEBI" id="CHEBI:18310"/>
        <dbReference type="ChEBI" id="CHEBI:83725"/>
        <dbReference type="EC" id="4.99.1.2"/>
    </reaction>
</comment>
<protein>
    <recommendedName>
        <fullName evidence="4">Alkylmercury lyase</fullName>
        <ecNumber evidence="3">4.99.1.2</ecNumber>
    </recommendedName>
    <alternativeName>
        <fullName evidence="9">Organomercurial lyase</fullName>
    </alternativeName>
</protein>
<dbReference type="SUPFAM" id="SSF160387">
    <property type="entry name" value="NosL/MerB-like"/>
    <property type="match status" value="1"/>
</dbReference>
<keyword evidence="5" id="KW-0475">Mercuric resistance</keyword>
<dbReference type="GO" id="GO:0018836">
    <property type="term" value="F:alkylmercury lyase activity"/>
    <property type="evidence" value="ECO:0007669"/>
    <property type="project" value="UniProtKB-EC"/>
</dbReference>
<dbReference type="GO" id="GO:0046689">
    <property type="term" value="P:response to mercury ion"/>
    <property type="evidence" value="ECO:0007669"/>
    <property type="project" value="UniProtKB-KW"/>
</dbReference>
<dbReference type="AlphaFoldDB" id="A0A3B0Z457"/>
<evidence type="ECO:0000256" key="4">
    <source>
        <dbReference type="ARBA" id="ARBA00018180"/>
    </source>
</evidence>
<dbReference type="InterPro" id="IPR004927">
    <property type="entry name" value="MerB"/>
</dbReference>
<dbReference type="InterPro" id="IPR053717">
    <property type="entry name" value="MerB_lyase_sf"/>
</dbReference>
<dbReference type="Pfam" id="PF03243">
    <property type="entry name" value="MerB"/>
    <property type="match status" value="1"/>
</dbReference>
<dbReference type="Gene3D" id="3.30.450.410">
    <property type="match status" value="1"/>
</dbReference>
<dbReference type="InterPro" id="IPR024259">
    <property type="entry name" value="MerB_HTH_dom"/>
</dbReference>
<evidence type="ECO:0000256" key="9">
    <source>
        <dbReference type="ARBA" id="ARBA00031271"/>
    </source>
</evidence>
<evidence type="ECO:0000259" key="10">
    <source>
        <dbReference type="Pfam" id="PF12324"/>
    </source>
</evidence>
<organism evidence="11">
    <name type="scientific">hydrothermal vent metagenome</name>
    <dbReference type="NCBI Taxonomy" id="652676"/>
    <lineage>
        <taxon>unclassified sequences</taxon>
        <taxon>metagenomes</taxon>
        <taxon>ecological metagenomes</taxon>
    </lineage>
</organism>
<accession>A0A3B0Z457</accession>
<feature type="domain" description="Alkylmercury lyase helix-turn-helix" evidence="10">
    <location>
        <begin position="33"/>
        <end position="86"/>
    </location>
</feature>
<evidence type="ECO:0000256" key="3">
    <source>
        <dbReference type="ARBA" id="ARBA00013237"/>
    </source>
</evidence>
<reference evidence="11" key="1">
    <citation type="submission" date="2018-06" db="EMBL/GenBank/DDBJ databases">
        <authorList>
            <person name="Zhirakovskaya E."/>
        </authorList>
    </citation>
    <scope>NUCLEOTIDE SEQUENCE</scope>
</reference>
<dbReference type="PRINTS" id="PR01699">
    <property type="entry name" value="ORGNOHGLYASE"/>
</dbReference>
<keyword evidence="7" id="KW-0456">Lyase</keyword>
<comment type="similarity">
    <text evidence="2">Belongs to the MerB family.</text>
</comment>
<proteinExistence type="inferred from homology"/>
<keyword evidence="6" id="KW-0476">Mercury</keyword>
<dbReference type="Pfam" id="PF12324">
    <property type="entry name" value="HTH_15"/>
    <property type="match status" value="1"/>
</dbReference>
<name>A0A3B0Z457_9ZZZZ</name>